<dbReference type="OMA" id="ENNHYFP"/>
<evidence type="ECO:0000313" key="2">
    <source>
        <dbReference type="EMBL" id="EEH43922.1"/>
    </source>
</evidence>
<feature type="domain" description="DUF427" evidence="1">
    <location>
        <begin position="6"/>
        <end position="96"/>
    </location>
</feature>
<dbReference type="KEGG" id="pbn:PADG_00211"/>
<gene>
    <name evidence="2" type="ORF">PADG_00211</name>
</gene>
<protein>
    <recommendedName>
        <fullName evidence="1">DUF427 domain-containing protein</fullName>
    </recommendedName>
</protein>
<sequence length="106" mass="11877">MSCATAKIGKTVLAKTDQWECVEGNVYFPRSSLQDSTGAFSLVKCDASTHCPWKGKASYYDIVIAETETVISEAAWYYEEPYKAAQNIKDYIAFYKNKVDVVVVVE</sequence>
<dbReference type="Proteomes" id="UP000001628">
    <property type="component" value="Unassembled WGS sequence"/>
</dbReference>
<evidence type="ECO:0000259" key="1">
    <source>
        <dbReference type="Pfam" id="PF04248"/>
    </source>
</evidence>
<dbReference type="InterPro" id="IPR038694">
    <property type="entry name" value="DUF427_sf"/>
</dbReference>
<dbReference type="Pfam" id="PF04248">
    <property type="entry name" value="NTP_transf_9"/>
    <property type="match status" value="1"/>
</dbReference>
<dbReference type="eggNOG" id="ENOG502S7EG">
    <property type="taxonomic scope" value="Eukaryota"/>
</dbReference>
<reference evidence="2 3" key="1">
    <citation type="journal article" date="2011" name="PLoS Genet.">
        <title>Comparative genomic analysis of human fungal pathogens causing paracoccidioidomycosis.</title>
        <authorList>
            <person name="Desjardins C.A."/>
            <person name="Champion M.D."/>
            <person name="Holder J.W."/>
            <person name="Muszewska A."/>
            <person name="Goldberg J."/>
            <person name="Bailao A.M."/>
            <person name="Brigido M.M."/>
            <person name="Ferreira M.E."/>
            <person name="Garcia A.M."/>
            <person name="Grynberg M."/>
            <person name="Gujja S."/>
            <person name="Heiman D.I."/>
            <person name="Henn M.R."/>
            <person name="Kodira C.D."/>
            <person name="Leon-Narvaez H."/>
            <person name="Longo L.V."/>
            <person name="Ma L.J."/>
            <person name="Malavazi I."/>
            <person name="Matsuo A.L."/>
            <person name="Morais F.V."/>
            <person name="Pereira M."/>
            <person name="Rodriguez-Brito S."/>
            <person name="Sakthikumar S."/>
            <person name="Salem-Izacc S.M."/>
            <person name="Sykes S.M."/>
            <person name="Teixeira M.M."/>
            <person name="Vallejo M.C."/>
            <person name="Walter M.E."/>
            <person name="Yandava C."/>
            <person name="Young S."/>
            <person name="Zeng Q."/>
            <person name="Zucker J."/>
            <person name="Felipe M.S."/>
            <person name="Goldman G.H."/>
            <person name="Haas B.J."/>
            <person name="McEwen J.G."/>
            <person name="Nino-Vega G."/>
            <person name="Puccia R."/>
            <person name="San-Blas G."/>
            <person name="Soares C.M."/>
            <person name="Birren B.W."/>
            <person name="Cuomo C.A."/>
        </authorList>
    </citation>
    <scope>NUCLEOTIDE SEQUENCE [LARGE SCALE GENOMIC DNA]</scope>
    <source>
        <strain evidence="2 3">Pb18</strain>
    </source>
</reference>
<proteinExistence type="predicted"/>
<dbReference type="EMBL" id="KN275957">
    <property type="protein sequence ID" value="EEH43922.1"/>
    <property type="molecule type" value="Genomic_DNA"/>
</dbReference>
<dbReference type="OrthoDB" id="18996at2759"/>
<evidence type="ECO:0000313" key="3">
    <source>
        <dbReference type="Proteomes" id="UP000001628"/>
    </source>
</evidence>
<dbReference type="InParanoid" id="C1G021"/>
<dbReference type="InterPro" id="IPR007361">
    <property type="entry name" value="DUF427"/>
</dbReference>
<dbReference type="PANTHER" id="PTHR34310">
    <property type="entry name" value="DUF427 DOMAIN PROTEIN (AFU_ORTHOLOGUE AFUA_3G02220)"/>
    <property type="match status" value="1"/>
</dbReference>
<name>C1G021_PARBD</name>
<dbReference type="VEuPathDB" id="FungiDB:PADG_00211"/>
<dbReference type="SMR" id="C1G021"/>
<dbReference type="RefSeq" id="XP_010756253.1">
    <property type="nucleotide sequence ID" value="XM_010757951.1"/>
</dbReference>
<keyword evidence="3" id="KW-1185">Reference proteome</keyword>
<dbReference type="AlphaFoldDB" id="C1G021"/>
<dbReference type="Gene3D" id="2.170.150.40">
    <property type="entry name" value="Domain of unknown function (DUF427)"/>
    <property type="match status" value="1"/>
</dbReference>
<organism evidence="2 3">
    <name type="scientific">Paracoccidioides brasiliensis (strain Pb18)</name>
    <dbReference type="NCBI Taxonomy" id="502780"/>
    <lineage>
        <taxon>Eukaryota</taxon>
        <taxon>Fungi</taxon>
        <taxon>Dikarya</taxon>
        <taxon>Ascomycota</taxon>
        <taxon>Pezizomycotina</taxon>
        <taxon>Eurotiomycetes</taxon>
        <taxon>Eurotiomycetidae</taxon>
        <taxon>Onygenales</taxon>
        <taxon>Ajellomycetaceae</taxon>
        <taxon>Paracoccidioides</taxon>
    </lineage>
</organism>
<accession>C1G021</accession>
<dbReference type="GeneID" id="22580088"/>
<dbReference type="PANTHER" id="PTHR34310:SF5">
    <property type="entry name" value="DUF427 DOMAIN PROTEIN (AFU_ORTHOLOGUE AFUA_3G02220)"/>
    <property type="match status" value="1"/>
</dbReference>
<dbReference type="HOGENOM" id="CLU_126578_1_2_1"/>